<evidence type="ECO:0000313" key="1">
    <source>
        <dbReference type="EMBL" id="ANE05449.1"/>
    </source>
</evidence>
<dbReference type="Proteomes" id="UP000076929">
    <property type="component" value="Plasmid pCRULAC1"/>
</dbReference>
<protein>
    <submittedName>
        <fullName evidence="1">Uncharacterized protein</fullName>
    </submittedName>
</protein>
<dbReference type="EMBL" id="CP015623">
    <property type="protein sequence ID" value="ANE05449.1"/>
    <property type="molecule type" value="Genomic_DNA"/>
</dbReference>
<dbReference type="KEGG" id="ccjz:ccrud_14000"/>
<sequence length="196" mass="21821">MAIPGIIENNHNWITVTDPDTIPQPPRGVLTWIRKTSYPDPHTIKRTSFLHPEVTDIADTTVANIKTIATSRTVSESYLGDPTTTVRALVATLYRQLDAMLTVDSALIEHDDIVSTHHDLDSASTLINQMTQVVDENFHHNVEQPASRIQELADQIKLLDLHIQMPQMVADLHTNPTVALETVTHQISALCDLPLN</sequence>
<evidence type="ECO:0000313" key="2">
    <source>
        <dbReference type="Proteomes" id="UP000076929"/>
    </source>
</evidence>
<keyword evidence="2" id="KW-1185">Reference proteome</keyword>
<dbReference type="AlphaFoldDB" id="A0A172QXL0"/>
<name>A0A172QXL0_9CORY</name>
<organism evidence="1 2">
    <name type="scientific">Corynebacterium crudilactis</name>
    <dbReference type="NCBI Taxonomy" id="1652495"/>
    <lineage>
        <taxon>Bacteria</taxon>
        <taxon>Bacillati</taxon>
        <taxon>Actinomycetota</taxon>
        <taxon>Actinomycetes</taxon>
        <taxon>Mycobacteriales</taxon>
        <taxon>Corynebacteriaceae</taxon>
        <taxon>Corynebacterium</taxon>
    </lineage>
</organism>
<proteinExistence type="predicted"/>
<accession>A0A172QXL0</accession>
<keyword evidence="1" id="KW-0614">Plasmid</keyword>
<dbReference type="RefSeq" id="WP_066570092.1">
    <property type="nucleotide sequence ID" value="NZ_CP015623.1"/>
</dbReference>
<reference evidence="1 2" key="1">
    <citation type="submission" date="2016-05" db="EMBL/GenBank/DDBJ databases">
        <title>Complete genome sequence of Corynebacterium crudilactis, a new Corynebacterium species isolated from raw cow's milk.</title>
        <authorList>
            <person name="Christian R."/>
            <person name="Zimmermann J."/>
            <person name="Lipski A."/>
            <person name="Kalinowski J."/>
        </authorList>
    </citation>
    <scope>NUCLEOTIDE SEQUENCE [LARGE SCALE GENOMIC DNA]</scope>
    <source>
        <strain evidence="1 2">JZ16</strain>
        <plasmid evidence="1 2">pCRULAC1</plasmid>
    </source>
</reference>
<geneLocation type="plasmid" evidence="1 2">
    <name>pCRULAC1</name>
</geneLocation>
<gene>
    <name evidence="1" type="ORF">ccrud_14000</name>
</gene>